<comment type="caution">
    <text evidence="1">The sequence shown here is derived from an EMBL/GenBank/DDBJ whole genome shotgun (WGS) entry which is preliminary data.</text>
</comment>
<organism evidence="1 2">
    <name type="scientific">Mediterraneibacter gnavus</name>
    <name type="common">Ruminococcus gnavus</name>
    <dbReference type="NCBI Taxonomy" id="33038"/>
    <lineage>
        <taxon>Bacteria</taxon>
        <taxon>Bacillati</taxon>
        <taxon>Bacillota</taxon>
        <taxon>Clostridia</taxon>
        <taxon>Lachnospirales</taxon>
        <taxon>Lachnospiraceae</taxon>
        <taxon>Mediterraneibacter</taxon>
    </lineage>
</organism>
<accession>A0A412NHF8</accession>
<sequence>MYIDGDTIIRAAAILGALIALGTAAYAVIKWFQKQEKQTVDIEELRKKEEQDLKELRDEQCLISYAMLACLDGLKQLNCNGAVTEAHNKLEKHLNQKAHRQ</sequence>
<reference evidence="1 2" key="1">
    <citation type="submission" date="2018-08" db="EMBL/GenBank/DDBJ databases">
        <title>A genome reference for cultivated species of the human gut microbiota.</title>
        <authorList>
            <person name="Zou Y."/>
            <person name="Xue W."/>
            <person name="Luo G."/>
        </authorList>
    </citation>
    <scope>NUCLEOTIDE SEQUENCE [LARGE SCALE GENOMIC DNA]</scope>
    <source>
        <strain evidence="1 2">AF19-16AC</strain>
    </source>
</reference>
<dbReference type="RefSeq" id="WP_118046883.1">
    <property type="nucleotide sequence ID" value="NZ_QRWQ01000008.1"/>
</dbReference>
<proteinExistence type="predicted"/>
<protein>
    <submittedName>
        <fullName evidence="1">Branched-chain amino acid ABC transporter permease</fullName>
    </submittedName>
</protein>
<evidence type="ECO:0000313" key="1">
    <source>
        <dbReference type="EMBL" id="RGT38378.1"/>
    </source>
</evidence>
<evidence type="ECO:0000313" key="2">
    <source>
        <dbReference type="Proteomes" id="UP000283834"/>
    </source>
</evidence>
<dbReference type="EMBL" id="QRWQ01000008">
    <property type="protein sequence ID" value="RGT38378.1"/>
    <property type="molecule type" value="Genomic_DNA"/>
</dbReference>
<gene>
    <name evidence="1" type="ORF">DWX36_09590</name>
</gene>
<dbReference type="Proteomes" id="UP000283834">
    <property type="component" value="Unassembled WGS sequence"/>
</dbReference>
<dbReference type="AlphaFoldDB" id="A0A412NHF8"/>
<name>A0A412NHF8_MEDGN</name>